<evidence type="ECO:0000313" key="2">
    <source>
        <dbReference type="Proteomes" id="UP000018851"/>
    </source>
</evidence>
<dbReference type="EMBL" id="CP006644">
    <property type="protein sequence ID" value="AHE52166.1"/>
    <property type="molecule type" value="Genomic_DNA"/>
</dbReference>
<evidence type="ECO:0000313" key="1">
    <source>
        <dbReference type="EMBL" id="AHE52166.1"/>
    </source>
</evidence>
<name>W0A549_9SPHN</name>
<reference evidence="1 2" key="1">
    <citation type="submission" date="2013-07" db="EMBL/GenBank/DDBJ databases">
        <title>Completed genome of Sphingomonas sanxanigenens NX02.</title>
        <authorList>
            <person name="Ma T."/>
            <person name="Huang H."/>
            <person name="Wu M."/>
            <person name="Li X."/>
            <person name="Li G."/>
        </authorList>
    </citation>
    <scope>NUCLEOTIDE SEQUENCE [LARGE SCALE GENOMIC DNA]</scope>
    <source>
        <strain evidence="1 2">NX02</strain>
    </source>
</reference>
<accession>W0A549</accession>
<gene>
    <name evidence="1" type="ORF">NX02_02025</name>
</gene>
<dbReference type="HOGENOM" id="CLU_2467428_0_0_5"/>
<keyword evidence="2" id="KW-1185">Reference proteome</keyword>
<dbReference type="KEGG" id="ssan:NX02_02025"/>
<proteinExistence type="predicted"/>
<sequence length="88" mass="10038">MLLKIGRFIARFQAPQKAVRQGRDIAWDAQNPIEAVTRSVSHGSIKPTQRTAARFGNIGCRYLLVPFPAAYEYRIDVRPERANHMVDQ</sequence>
<protein>
    <submittedName>
        <fullName evidence="1">Uncharacterized protein</fullName>
    </submittedName>
</protein>
<dbReference type="AlphaFoldDB" id="W0A549"/>
<organism evidence="1 2">
    <name type="scientific">Sphingomonas sanxanigenens DSM 19645 = NX02</name>
    <dbReference type="NCBI Taxonomy" id="1123269"/>
    <lineage>
        <taxon>Bacteria</taxon>
        <taxon>Pseudomonadati</taxon>
        <taxon>Pseudomonadota</taxon>
        <taxon>Alphaproteobacteria</taxon>
        <taxon>Sphingomonadales</taxon>
        <taxon>Sphingomonadaceae</taxon>
        <taxon>Sphingomonas</taxon>
    </lineage>
</organism>
<dbReference type="Proteomes" id="UP000018851">
    <property type="component" value="Chromosome"/>
</dbReference>